<reference evidence="2 3" key="1">
    <citation type="submission" date="2016-10" db="EMBL/GenBank/DDBJ databases">
        <authorList>
            <person name="de Groot N.N."/>
        </authorList>
    </citation>
    <scope>NUCLEOTIDE SEQUENCE [LARGE SCALE GENOMIC DNA]</scope>
    <source>
        <strain evidence="2 3">DSM 15893</strain>
    </source>
</reference>
<dbReference type="AlphaFoldDB" id="A0A1I5Q6N4"/>
<accession>A0A1I5Q6N4</accession>
<sequence>MLKHFVCASLTFCTLVTPSLLYAAYSTDHESSQIIIKDGGKYQLNSDFGRRSDLMEWRVEDVELPNIWDGWRYGLDAPNYVTAEAGNSYYGFGVWKPEELQEYSLGSDGVTTQDWLMDHGLNFSFGTESVDGGARYRFDVRWHEQTDTEIMLQLQVPFQ</sequence>
<evidence type="ECO:0000313" key="2">
    <source>
        <dbReference type="EMBL" id="SFP41516.1"/>
    </source>
</evidence>
<gene>
    <name evidence="2" type="ORF">SAMN03084138_02131</name>
</gene>
<name>A0A1I5Q6N4_9GAMM</name>
<dbReference type="Proteomes" id="UP000182692">
    <property type="component" value="Unassembled WGS sequence"/>
</dbReference>
<dbReference type="EMBL" id="FOWR01000014">
    <property type="protein sequence ID" value="SFP41516.1"/>
    <property type="molecule type" value="Genomic_DNA"/>
</dbReference>
<organism evidence="2 3">
    <name type="scientific">Enterovibrio norvegicus DSM 15893</name>
    <dbReference type="NCBI Taxonomy" id="1121869"/>
    <lineage>
        <taxon>Bacteria</taxon>
        <taxon>Pseudomonadati</taxon>
        <taxon>Pseudomonadota</taxon>
        <taxon>Gammaproteobacteria</taxon>
        <taxon>Vibrionales</taxon>
        <taxon>Vibrionaceae</taxon>
        <taxon>Enterovibrio</taxon>
    </lineage>
</organism>
<dbReference type="GeneID" id="35871245"/>
<proteinExistence type="predicted"/>
<evidence type="ECO:0000256" key="1">
    <source>
        <dbReference type="SAM" id="SignalP"/>
    </source>
</evidence>
<keyword evidence="1" id="KW-0732">Signal</keyword>
<evidence type="ECO:0000313" key="3">
    <source>
        <dbReference type="Proteomes" id="UP000182692"/>
    </source>
</evidence>
<dbReference type="RefSeq" id="WP_017015593.1">
    <property type="nucleotide sequence ID" value="NZ_FOWR01000014.1"/>
</dbReference>
<feature type="signal peptide" evidence="1">
    <location>
        <begin position="1"/>
        <end position="23"/>
    </location>
</feature>
<dbReference type="OrthoDB" id="5916363at2"/>
<protein>
    <submittedName>
        <fullName evidence="2">Uncharacterized protein</fullName>
    </submittedName>
</protein>
<feature type="chain" id="PRO_5010242458" evidence="1">
    <location>
        <begin position="24"/>
        <end position="159"/>
    </location>
</feature>